<dbReference type="GO" id="GO:0042802">
    <property type="term" value="F:identical protein binding"/>
    <property type="evidence" value="ECO:0007669"/>
    <property type="project" value="EnsemblFungi"/>
</dbReference>
<comment type="caution">
    <text evidence="14">The sequence shown here is derived from an EMBL/GenBank/DDBJ whole genome shotgun (WGS) entry which is preliminary data.</text>
</comment>
<evidence type="ECO:0000256" key="3">
    <source>
        <dbReference type="ARBA" id="ARBA00004496"/>
    </source>
</evidence>
<organism evidence="14 15">
    <name type="scientific">Candida glabrata</name>
    <name type="common">Yeast</name>
    <name type="synonym">Torulopsis glabrata</name>
    <dbReference type="NCBI Taxonomy" id="5478"/>
    <lineage>
        <taxon>Eukaryota</taxon>
        <taxon>Fungi</taxon>
        <taxon>Dikarya</taxon>
        <taxon>Ascomycota</taxon>
        <taxon>Saccharomycotina</taxon>
        <taxon>Saccharomycetes</taxon>
        <taxon>Saccharomycetales</taxon>
        <taxon>Saccharomycetaceae</taxon>
        <taxon>Nakaseomyces</taxon>
    </lineage>
</organism>
<dbReference type="InterPro" id="IPR027267">
    <property type="entry name" value="AH/BAR_dom_sf"/>
</dbReference>
<dbReference type="GO" id="GO:0005829">
    <property type="term" value="C:cytosol"/>
    <property type="evidence" value="ECO:0007669"/>
    <property type="project" value="GOC"/>
</dbReference>
<dbReference type="Gene3D" id="1.20.1270.60">
    <property type="entry name" value="Arfaptin homology (AH) domain/BAR domain"/>
    <property type="match status" value="1"/>
</dbReference>
<evidence type="ECO:0000256" key="9">
    <source>
        <dbReference type="ARBA" id="ARBA00023136"/>
    </source>
</evidence>
<proteinExistence type="inferred from homology"/>
<evidence type="ECO:0000256" key="5">
    <source>
        <dbReference type="ARBA" id="ARBA00014268"/>
    </source>
</evidence>
<sequence>MDTYSGQNGWADTSNASPWGDTNDTMPIDNSLSNSLSGLQLNEDINTVRANLTESIWGTERTGAPNNVETGLEAKDSLNVSTNFNELNTAILSPTSSTSNIEEQNSFTESLESWINEVRKTYNPQQLDIISIEEIPEREGLLFKHANYSVKHLIDLPNTEPPKNRTVVRRYSDFLWLQEVLLKRYPFRMIPDLPPKKIGSQNLDPVFLNKRRIGLSKFINLVMKHPKLSKDDLVLTFLTVPTDLTSWRKQVSYDTADEFTDKRISKDFVKIWKKDLAEIWNNTANCIDELIDKWTKISILVDRHEKRLQIIANERKIMNDLIHDVGNLTKSVYPIDQNPTILDINSGMTVISKHIEKTNENYNQQALDTKQKVLPKFRMYTDILRALKNVFERYKMLATNNVSMLQKHIDLNLQKLEDMKGKPDASGQEYDRIKTTIRKDRKIMYEQSNRAWLIRECILEEFTIFQETQFMITGCFQEWAKVQSTYSSLNLNEWENVTNHILEMPLSRE</sequence>
<dbReference type="OrthoDB" id="10064318at2759"/>
<dbReference type="InterPro" id="IPR045734">
    <property type="entry name" value="Snx8_BAR_dom"/>
</dbReference>
<evidence type="ECO:0000256" key="6">
    <source>
        <dbReference type="ARBA" id="ARBA00022448"/>
    </source>
</evidence>
<evidence type="ECO:0000256" key="7">
    <source>
        <dbReference type="ARBA" id="ARBA00022490"/>
    </source>
</evidence>
<name>A0A0W0E6N9_CANGB</name>
<dbReference type="InterPro" id="IPR036871">
    <property type="entry name" value="PX_dom_sf"/>
</dbReference>
<evidence type="ECO:0000259" key="12">
    <source>
        <dbReference type="PROSITE" id="PS50195"/>
    </source>
</evidence>
<dbReference type="SUPFAM" id="SSF64268">
    <property type="entry name" value="PX domain"/>
    <property type="match status" value="1"/>
</dbReference>
<dbReference type="SMART" id="SM00312">
    <property type="entry name" value="PX"/>
    <property type="match status" value="1"/>
</dbReference>
<keyword evidence="7" id="KW-0963">Cytoplasm</keyword>
<keyword evidence="6" id="KW-0813">Transport</keyword>
<dbReference type="CDD" id="cd07597">
    <property type="entry name" value="BAR_SNX8"/>
    <property type="match status" value="1"/>
</dbReference>
<dbReference type="FunFam" id="3.30.1520.10:FF:000042">
    <property type="entry name" value="Sorting nexin mvp1"/>
    <property type="match status" value="1"/>
</dbReference>
<comment type="function">
    <text evidence="1">Required for vacuolar protein sorting.</text>
</comment>
<keyword evidence="9" id="KW-0472">Membrane</keyword>
<dbReference type="EMBL" id="LLZZ01000086">
    <property type="protein sequence ID" value="KTB09682.1"/>
    <property type="molecule type" value="Genomic_DNA"/>
</dbReference>
<dbReference type="PANTHER" id="PTHR47554:SF1">
    <property type="entry name" value="SORTING NEXIN MVP1"/>
    <property type="match status" value="1"/>
</dbReference>
<reference evidence="14 15" key="1">
    <citation type="submission" date="2015-10" db="EMBL/GenBank/DDBJ databases">
        <title>Draft genomes sequences of Candida glabrata isolates 1A, 1B, 2A, 2B, 3A and 3B.</title>
        <authorList>
            <person name="Haavelsrud O.E."/>
            <person name="Gaustad P."/>
        </authorList>
    </citation>
    <scope>NUCLEOTIDE SEQUENCE [LARGE SCALE GENOMIC DNA]</scope>
    <source>
        <strain evidence="14">910700640</strain>
    </source>
</reference>
<dbReference type="GO" id="GO:0005768">
    <property type="term" value="C:endosome"/>
    <property type="evidence" value="ECO:0007669"/>
    <property type="project" value="EnsemblFungi"/>
</dbReference>
<dbReference type="VEuPathDB" id="FungiDB:GVI51_J11517"/>
<dbReference type="CDD" id="cd06866">
    <property type="entry name" value="PX_SNX8_Mvp1p_like"/>
    <property type="match status" value="1"/>
</dbReference>
<dbReference type="Pfam" id="PF00787">
    <property type="entry name" value="PX"/>
    <property type="match status" value="1"/>
</dbReference>
<dbReference type="OMA" id="WEYAGAK"/>
<comment type="similarity">
    <text evidence="4">Belongs to the sorting nexin family.</text>
</comment>
<dbReference type="Pfam" id="PF19566">
    <property type="entry name" value="Snx8_BAR_dom"/>
    <property type="match status" value="1"/>
</dbReference>
<dbReference type="GO" id="GO:0097320">
    <property type="term" value="P:plasma membrane tubulation"/>
    <property type="evidence" value="ECO:0007669"/>
    <property type="project" value="EnsemblFungi"/>
</dbReference>
<evidence type="ECO:0000313" key="15">
    <source>
        <dbReference type="Proteomes" id="UP000054886"/>
    </source>
</evidence>
<dbReference type="Proteomes" id="UP000054886">
    <property type="component" value="Unassembled WGS sequence"/>
</dbReference>
<feature type="compositionally biased region" description="Polar residues" evidence="11">
    <location>
        <begin position="1"/>
        <end position="25"/>
    </location>
</feature>
<evidence type="ECO:0000313" key="13">
    <source>
        <dbReference type="EMBL" id="KTA95221.1"/>
    </source>
</evidence>
<dbReference type="GO" id="GO:0042147">
    <property type="term" value="P:retrograde transport, endosome to Golgi"/>
    <property type="evidence" value="ECO:0007669"/>
    <property type="project" value="EnsemblFungi"/>
</dbReference>
<evidence type="ECO:0000313" key="14">
    <source>
        <dbReference type="EMBL" id="KTB09682.1"/>
    </source>
</evidence>
<evidence type="ECO:0000256" key="10">
    <source>
        <dbReference type="ARBA" id="ARBA00072009"/>
    </source>
</evidence>
<dbReference type="AlphaFoldDB" id="A0A0W0E6N9"/>
<protein>
    <recommendedName>
        <fullName evidence="5">Sorting nexin MVP1</fullName>
    </recommendedName>
    <alternativeName>
        <fullName evidence="10">Sorting nexin mvp1</fullName>
    </alternativeName>
</protein>
<comment type="subcellular location">
    <subcellularLocation>
        <location evidence="3">Cytoplasm</location>
    </subcellularLocation>
    <subcellularLocation>
        <location evidence="2">Membrane</location>
        <topology evidence="2">Peripheral membrane protein</topology>
        <orientation evidence="2">Cytoplasmic side</orientation>
    </subcellularLocation>
</comment>
<accession>A0A0W0E6N9</accession>
<dbReference type="GO" id="GO:0005634">
    <property type="term" value="C:nucleus"/>
    <property type="evidence" value="ECO:0007669"/>
    <property type="project" value="EnsemblFungi"/>
</dbReference>
<evidence type="ECO:0000256" key="4">
    <source>
        <dbReference type="ARBA" id="ARBA00010883"/>
    </source>
</evidence>
<dbReference type="GO" id="GO:0032266">
    <property type="term" value="F:phosphatidylinositol-3-phosphate binding"/>
    <property type="evidence" value="ECO:0007669"/>
    <property type="project" value="EnsemblFungi"/>
</dbReference>
<dbReference type="VEuPathDB" id="FungiDB:B1J91_J11704g"/>
<evidence type="ECO:0000256" key="8">
    <source>
        <dbReference type="ARBA" id="ARBA00022927"/>
    </source>
</evidence>
<dbReference type="VEuPathDB" id="FungiDB:GWK60_J11495"/>
<dbReference type="VEuPathDB" id="FungiDB:GW608_J11539"/>
<feature type="region of interest" description="Disordered" evidence="11">
    <location>
        <begin position="1"/>
        <end position="28"/>
    </location>
</feature>
<keyword evidence="8" id="KW-0653">Protein transport</keyword>
<evidence type="ECO:0000256" key="2">
    <source>
        <dbReference type="ARBA" id="ARBA00004287"/>
    </source>
</evidence>
<dbReference type="InterPro" id="IPR028662">
    <property type="entry name" value="SNX8/Mvp1"/>
</dbReference>
<dbReference type="GO" id="GO:0006623">
    <property type="term" value="P:protein targeting to vacuole"/>
    <property type="evidence" value="ECO:0007669"/>
    <property type="project" value="EnsemblFungi"/>
</dbReference>
<evidence type="ECO:0000256" key="11">
    <source>
        <dbReference type="SAM" id="MobiDB-lite"/>
    </source>
</evidence>
<dbReference type="GO" id="GO:0016020">
    <property type="term" value="C:membrane"/>
    <property type="evidence" value="ECO:0007669"/>
    <property type="project" value="UniProtKB-SubCell"/>
</dbReference>
<dbReference type="PANTHER" id="PTHR47554">
    <property type="entry name" value="SORTING NEXIN MVP1"/>
    <property type="match status" value="1"/>
</dbReference>
<feature type="domain" description="PX" evidence="12">
    <location>
        <begin position="126"/>
        <end position="245"/>
    </location>
</feature>
<dbReference type="VEuPathDB" id="FungiDB:CAGL0J11704g"/>
<dbReference type="SMR" id="A0A0W0E6N9"/>
<gene>
    <name evidence="14" type="ORF">AO440_004899</name>
    <name evidence="13" type="ORF">AO440_005533</name>
</gene>
<dbReference type="InterPro" id="IPR035704">
    <property type="entry name" value="SNX8/Mvp1_PX"/>
</dbReference>
<dbReference type="Gene3D" id="3.30.1520.10">
    <property type="entry name" value="Phox-like domain"/>
    <property type="match status" value="1"/>
</dbReference>
<dbReference type="PROSITE" id="PS50195">
    <property type="entry name" value="PX"/>
    <property type="match status" value="1"/>
</dbReference>
<evidence type="ECO:0000256" key="1">
    <source>
        <dbReference type="ARBA" id="ARBA00002474"/>
    </source>
</evidence>
<dbReference type="InterPro" id="IPR001683">
    <property type="entry name" value="PX_dom"/>
</dbReference>
<dbReference type="EMBL" id="LLZZ01000185">
    <property type="protein sequence ID" value="KTA95221.1"/>
    <property type="molecule type" value="Genomic_DNA"/>
</dbReference>